<reference evidence="10 11" key="2">
    <citation type="submission" date="2020-08" db="EMBL/GenBank/DDBJ databases">
        <title>Stappia taiwanensis sp. nov., isolated from a coastal thermal spring.</title>
        <authorList>
            <person name="Kampfer P."/>
        </authorList>
    </citation>
    <scope>NUCLEOTIDE SEQUENCE [LARGE SCALE GENOMIC DNA]</scope>
    <source>
        <strain evidence="10 11">DSM 23284</strain>
    </source>
</reference>
<dbReference type="PANTHER" id="PTHR39342:SF1">
    <property type="entry name" value="UPF0283 MEMBRANE PROTEIN YCJF"/>
    <property type="match status" value="1"/>
</dbReference>
<evidence type="ECO:0000313" key="11">
    <source>
        <dbReference type="Proteomes" id="UP000559404"/>
    </source>
</evidence>
<comment type="similarity">
    <text evidence="2">Belongs to the UPF0283 family.</text>
</comment>
<dbReference type="GO" id="GO:0005886">
    <property type="term" value="C:plasma membrane"/>
    <property type="evidence" value="ECO:0007669"/>
    <property type="project" value="UniProtKB-SubCell"/>
</dbReference>
<feature type="compositionally biased region" description="Basic and acidic residues" evidence="8">
    <location>
        <begin position="37"/>
        <end position="48"/>
    </location>
</feature>
<evidence type="ECO:0000256" key="6">
    <source>
        <dbReference type="ARBA" id="ARBA00022989"/>
    </source>
</evidence>
<keyword evidence="7 9" id="KW-0472">Membrane</keyword>
<feature type="transmembrane region" description="Helical" evidence="9">
    <location>
        <begin position="77"/>
        <end position="98"/>
    </location>
</feature>
<reference evidence="10 11" key="1">
    <citation type="submission" date="2020-07" db="EMBL/GenBank/DDBJ databases">
        <authorList>
            <person name="Li M."/>
        </authorList>
    </citation>
    <scope>NUCLEOTIDE SEQUENCE [LARGE SCALE GENOMIC DNA]</scope>
    <source>
        <strain evidence="10 11">DSM 23284</strain>
    </source>
</reference>
<evidence type="ECO:0000256" key="5">
    <source>
        <dbReference type="ARBA" id="ARBA00022692"/>
    </source>
</evidence>
<evidence type="ECO:0000256" key="2">
    <source>
        <dbReference type="ARBA" id="ARBA00008255"/>
    </source>
</evidence>
<keyword evidence="5 9" id="KW-0812">Transmembrane</keyword>
<keyword evidence="4" id="KW-0997">Cell inner membrane</keyword>
<protein>
    <submittedName>
        <fullName evidence="10">TIGR01620 family protein</fullName>
    </submittedName>
</protein>
<keyword evidence="6 9" id="KW-1133">Transmembrane helix</keyword>
<evidence type="ECO:0000256" key="3">
    <source>
        <dbReference type="ARBA" id="ARBA00022475"/>
    </source>
</evidence>
<gene>
    <name evidence="10" type="ORF">H1W37_02085</name>
</gene>
<evidence type="ECO:0000313" key="10">
    <source>
        <dbReference type="EMBL" id="MBA4610428.1"/>
    </source>
</evidence>
<dbReference type="RefSeq" id="WP_181758632.1">
    <property type="nucleotide sequence ID" value="NZ_BMCR01000002.1"/>
</dbReference>
<proteinExistence type="inferred from homology"/>
<evidence type="ECO:0000256" key="4">
    <source>
        <dbReference type="ARBA" id="ARBA00022519"/>
    </source>
</evidence>
<dbReference type="Pfam" id="PF05128">
    <property type="entry name" value="DUF697"/>
    <property type="match status" value="1"/>
</dbReference>
<dbReference type="AlphaFoldDB" id="A0A838XNX3"/>
<evidence type="ECO:0000256" key="8">
    <source>
        <dbReference type="SAM" id="MobiDB-lite"/>
    </source>
</evidence>
<name>A0A838XNX3_9HYPH</name>
<keyword evidence="11" id="KW-1185">Reference proteome</keyword>
<dbReference type="EMBL" id="JACEON010000002">
    <property type="protein sequence ID" value="MBA4610428.1"/>
    <property type="molecule type" value="Genomic_DNA"/>
</dbReference>
<keyword evidence="3" id="KW-1003">Cell membrane</keyword>
<feature type="region of interest" description="Disordered" evidence="8">
    <location>
        <begin position="37"/>
        <end position="69"/>
    </location>
</feature>
<evidence type="ECO:0000256" key="9">
    <source>
        <dbReference type="SAM" id="Phobius"/>
    </source>
</evidence>
<evidence type="ECO:0000256" key="7">
    <source>
        <dbReference type="ARBA" id="ARBA00023136"/>
    </source>
</evidence>
<dbReference type="PANTHER" id="PTHR39342">
    <property type="entry name" value="UPF0283 MEMBRANE PROTEIN YCJF"/>
    <property type="match status" value="1"/>
</dbReference>
<dbReference type="InterPro" id="IPR021147">
    <property type="entry name" value="DUF697"/>
</dbReference>
<feature type="region of interest" description="Disordered" evidence="8">
    <location>
        <begin position="1"/>
        <end position="24"/>
    </location>
</feature>
<feature type="transmembrane region" description="Helical" evidence="9">
    <location>
        <begin position="110"/>
        <end position="128"/>
    </location>
</feature>
<accession>A0A838XNX3</accession>
<dbReference type="NCBIfam" id="TIGR01620">
    <property type="entry name" value="hyp_HI0043"/>
    <property type="match status" value="1"/>
</dbReference>
<comment type="subcellular location">
    <subcellularLocation>
        <location evidence="1">Cell inner membrane</location>
        <topology evidence="1">Multi-pass membrane protein</topology>
    </subcellularLocation>
</comment>
<dbReference type="InterPro" id="IPR006507">
    <property type="entry name" value="UPF0283"/>
</dbReference>
<organism evidence="10 11">
    <name type="scientific">Stappia taiwanensis</name>
    <dbReference type="NCBI Taxonomy" id="992267"/>
    <lineage>
        <taxon>Bacteria</taxon>
        <taxon>Pseudomonadati</taxon>
        <taxon>Pseudomonadota</taxon>
        <taxon>Alphaproteobacteria</taxon>
        <taxon>Hyphomicrobiales</taxon>
        <taxon>Stappiaceae</taxon>
        <taxon>Stappia</taxon>
    </lineage>
</organism>
<sequence length="367" mass="39084">MTGPDHQPDGAAHRRRPDRERKPAAFRLDDARVRLDSDAHEALTRGETRVVPTGGSAPRPAAATPERSPRSVSWGRWLTVGLGGLASLAIGLSIDALIRDLFARTDWLGWLAVALAGLAAIALLGLILREVTGLLRLKKIDEIRTSLTASAEDDDDAPARAGLRQLIALYRERPETARGRRALADHLGEVIDGRDLVILAERDLLKPLDARALRIVNDSVKRVSVVTAISPRAVLDLAIVLVENLRIMRRISALYGGRPGVFGFLRLARHVAAHLAVTGGMAAGDSLVSQLLGHGLAARLSARLGEGVINGLLTARVGIAAIEVCRPAPFIAARGPNVSDVMGELFKGDPEAQALLQEAKAAPPGKD</sequence>
<evidence type="ECO:0000256" key="1">
    <source>
        <dbReference type="ARBA" id="ARBA00004429"/>
    </source>
</evidence>
<comment type="caution">
    <text evidence="10">The sequence shown here is derived from an EMBL/GenBank/DDBJ whole genome shotgun (WGS) entry which is preliminary data.</text>
</comment>
<dbReference type="Proteomes" id="UP000559404">
    <property type="component" value="Unassembled WGS sequence"/>
</dbReference>